<organism evidence="2 3">
    <name type="scientific">Oricola cellulosilytica</name>
    <dbReference type="NCBI Taxonomy" id="1429082"/>
    <lineage>
        <taxon>Bacteria</taxon>
        <taxon>Pseudomonadati</taxon>
        <taxon>Pseudomonadota</taxon>
        <taxon>Alphaproteobacteria</taxon>
        <taxon>Hyphomicrobiales</taxon>
        <taxon>Ahrensiaceae</taxon>
        <taxon>Oricola</taxon>
    </lineage>
</organism>
<name>A0A4R0PCV1_9HYPH</name>
<evidence type="ECO:0000259" key="1">
    <source>
        <dbReference type="Pfam" id="PF06904"/>
    </source>
</evidence>
<keyword evidence="3" id="KW-1185">Reference proteome</keyword>
<sequence>MRGHTAAGYGALVVCALVLGACGIREIAVPFRGDTPTATRPQSWGLPRISIPGFGKSSSMPAEEAQCRRRLKRLGVSFRELPPIYESAACGIAHPVEVSSLGRTIALEPAATLNCAMAEEAARWAQGDLAPAARMRYLTGIRTIRQMSSYSCRRINGSGQWSEHASGNALDIGSIELKNGRTIDVARPGFFALREKSFLKRVRAGACDHFATVLGPGSNADHADHFHFDLRRRSGGSRYCD</sequence>
<dbReference type="Proteomes" id="UP000291301">
    <property type="component" value="Unassembled WGS sequence"/>
</dbReference>
<feature type="domain" description="Extensin-like C-terminal" evidence="1">
    <location>
        <begin position="66"/>
        <end position="240"/>
    </location>
</feature>
<gene>
    <name evidence="2" type="ORF">E0D97_07130</name>
</gene>
<evidence type="ECO:0000313" key="3">
    <source>
        <dbReference type="Proteomes" id="UP000291301"/>
    </source>
</evidence>
<evidence type="ECO:0000313" key="2">
    <source>
        <dbReference type="EMBL" id="TCD15301.1"/>
    </source>
</evidence>
<dbReference type="PROSITE" id="PS51257">
    <property type="entry name" value="PROKAR_LIPOPROTEIN"/>
    <property type="match status" value="1"/>
</dbReference>
<dbReference type="Pfam" id="PF06904">
    <property type="entry name" value="Extensin-like_C"/>
    <property type="match status" value="1"/>
</dbReference>
<dbReference type="EMBL" id="SJST01000002">
    <property type="protein sequence ID" value="TCD15301.1"/>
    <property type="molecule type" value="Genomic_DNA"/>
</dbReference>
<proteinExistence type="predicted"/>
<dbReference type="AlphaFoldDB" id="A0A4R0PCV1"/>
<accession>A0A4R0PCV1</accession>
<dbReference type="RefSeq" id="WP_131567276.1">
    <property type="nucleotide sequence ID" value="NZ_JAINFK010000004.1"/>
</dbReference>
<dbReference type="InterPro" id="IPR009683">
    <property type="entry name" value="Extensin-like_C"/>
</dbReference>
<dbReference type="OrthoDB" id="9809788at2"/>
<protein>
    <submittedName>
        <fullName evidence="2">Extensin</fullName>
    </submittedName>
</protein>
<comment type="caution">
    <text evidence="2">The sequence shown here is derived from an EMBL/GenBank/DDBJ whole genome shotgun (WGS) entry which is preliminary data.</text>
</comment>
<reference evidence="2 3" key="1">
    <citation type="journal article" date="2015" name="Antonie Van Leeuwenhoek">
        <title>Oricola cellulosilytica gen. nov., sp. nov., a cellulose-degrading bacterium of the family Phyllobacteriaceae isolated from surface seashore water, and emended descriptions of Mesorhizobium loti and Phyllobacterium myrsinacearum.</title>
        <authorList>
            <person name="Hameed A."/>
            <person name="Shahina M."/>
            <person name="Lai W.A."/>
            <person name="Lin S.Y."/>
            <person name="Young L.S."/>
            <person name="Liu Y.C."/>
            <person name="Hsu Y.H."/>
            <person name="Young C.C."/>
        </authorList>
    </citation>
    <scope>NUCLEOTIDE SEQUENCE [LARGE SCALE GENOMIC DNA]</scope>
    <source>
        <strain evidence="2 3">KCTC 52183</strain>
    </source>
</reference>